<proteinExistence type="predicted"/>
<feature type="region of interest" description="Disordered" evidence="2">
    <location>
        <begin position="390"/>
        <end position="417"/>
    </location>
</feature>
<feature type="compositionally biased region" description="Low complexity" evidence="2">
    <location>
        <begin position="391"/>
        <end position="405"/>
    </location>
</feature>
<dbReference type="AlphaFoldDB" id="A0A4R1RQQ9"/>
<reference evidence="4 5" key="1">
    <citation type="submission" date="2019-03" db="EMBL/GenBank/DDBJ databases">
        <title>Genomic Encyclopedia of Type Strains, Phase IV (KMG-IV): sequencing the most valuable type-strain genomes for metagenomic binning, comparative biology and taxonomic classification.</title>
        <authorList>
            <person name="Goeker M."/>
        </authorList>
    </citation>
    <scope>NUCLEOTIDE SEQUENCE [LARGE SCALE GENOMIC DNA]</scope>
    <source>
        <strain evidence="4 5">LX-B</strain>
    </source>
</reference>
<evidence type="ECO:0000256" key="1">
    <source>
        <dbReference type="SAM" id="Coils"/>
    </source>
</evidence>
<dbReference type="Gene3D" id="2.40.50.100">
    <property type="match status" value="1"/>
</dbReference>
<feature type="domain" description="CzcB-like C-terminal circularly permuted SH3-like" evidence="3">
    <location>
        <begin position="334"/>
        <end position="388"/>
    </location>
</feature>
<organism evidence="4 5">
    <name type="scientific">Hydrogenispora ethanolica</name>
    <dbReference type="NCBI Taxonomy" id="1082276"/>
    <lineage>
        <taxon>Bacteria</taxon>
        <taxon>Bacillati</taxon>
        <taxon>Bacillota</taxon>
        <taxon>Hydrogenispora</taxon>
    </lineage>
</organism>
<dbReference type="InterPro" id="IPR058649">
    <property type="entry name" value="CzcB_C"/>
</dbReference>
<feature type="compositionally biased region" description="Polar residues" evidence="2">
    <location>
        <begin position="277"/>
        <end position="289"/>
    </location>
</feature>
<dbReference type="OrthoDB" id="9777308at2"/>
<evidence type="ECO:0000313" key="5">
    <source>
        <dbReference type="Proteomes" id="UP000295008"/>
    </source>
</evidence>
<protein>
    <submittedName>
        <fullName evidence="4">Multidrug efflux pump subunit AcrA (Membrane-fusion protein)</fullName>
    </submittedName>
</protein>
<evidence type="ECO:0000313" key="4">
    <source>
        <dbReference type="EMBL" id="TCL68579.1"/>
    </source>
</evidence>
<dbReference type="Gene3D" id="2.40.30.170">
    <property type="match status" value="1"/>
</dbReference>
<comment type="caution">
    <text evidence="4">The sequence shown here is derived from an EMBL/GenBank/DDBJ whole genome shotgun (WGS) entry which is preliminary data.</text>
</comment>
<dbReference type="PANTHER" id="PTHR30469:SF33">
    <property type="entry name" value="SLR1207 PROTEIN"/>
    <property type="match status" value="1"/>
</dbReference>
<dbReference type="GO" id="GO:0015562">
    <property type="term" value="F:efflux transmembrane transporter activity"/>
    <property type="evidence" value="ECO:0007669"/>
    <property type="project" value="TreeGrafter"/>
</dbReference>
<evidence type="ECO:0000256" key="2">
    <source>
        <dbReference type="SAM" id="MobiDB-lite"/>
    </source>
</evidence>
<feature type="region of interest" description="Disordered" evidence="2">
    <location>
        <begin position="277"/>
        <end position="304"/>
    </location>
</feature>
<accession>A0A4R1RQQ9</accession>
<dbReference type="GO" id="GO:1990281">
    <property type="term" value="C:efflux pump complex"/>
    <property type="evidence" value="ECO:0007669"/>
    <property type="project" value="TreeGrafter"/>
</dbReference>
<keyword evidence="1" id="KW-0175">Coiled coil</keyword>
<dbReference type="Gene3D" id="1.10.287.470">
    <property type="entry name" value="Helix hairpin bin"/>
    <property type="match status" value="1"/>
</dbReference>
<sequence length="417" mass="44787">MKKMKQKLIILGIVILAGLAIGWLVIHQRQQAAQARVAAEFDVAEVRRMDLSEKVDATGDVVTEKNAAIYSPYSATVKQILAKPGDSVRQGDVLLILQLKDADLINYSAGWKSSLEQAQENLTIAQKALKRQQILYKIQGTTIDDLESAQTKVQQYQAQVAEYRLKLASLTKNGVNNNNEIIIKAPFDAEVSWIDVKLEETVATTDELLTLGGASAIRVEAAVDQGDINQIRVGQQASISANDQDRTLIPGAVTSFGSTGTTSSNVVTFPVVIKPTTTGSAASPAQQDRLNPGGQNGKKPQNSSKLAERNLANLLKSGMTVDVTIMVDPHPNVLAIPARAVLEEDGQTTVKVLKQGKYLSQKVQLGYRGTDYMEVLSGLREGEQVAVAKLQSSGQTSQSKQTRQGGMMGGPGGPPPM</sequence>
<keyword evidence="5" id="KW-1185">Reference proteome</keyword>
<dbReference type="Proteomes" id="UP000295008">
    <property type="component" value="Unassembled WGS sequence"/>
</dbReference>
<evidence type="ECO:0000259" key="3">
    <source>
        <dbReference type="Pfam" id="PF25975"/>
    </source>
</evidence>
<dbReference type="Gene3D" id="2.40.420.20">
    <property type="match status" value="1"/>
</dbReference>
<feature type="coiled-coil region" evidence="1">
    <location>
        <begin position="112"/>
        <end position="173"/>
    </location>
</feature>
<dbReference type="Pfam" id="PF25975">
    <property type="entry name" value="CzcB_C"/>
    <property type="match status" value="1"/>
</dbReference>
<name>A0A4R1RQQ9_HYDET</name>
<gene>
    <name evidence="4" type="ORF">EDC14_1013121</name>
</gene>
<dbReference type="PANTHER" id="PTHR30469">
    <property type="entry name" value="MULTIDRUG RESISTANCE PROTEIN MDTA"/>
    <property type="match status" value="1"/>
</dbReference>
<dbReference type="SUPFAM" id="SSF111369">
    <property type="entry name" value="HlyD-like secretion proteins"/>
    <property type="match status" value="1"/>
</dbReference>
<dbReference type="RefSeq" id="WP_132014565.1">
    <property type="nucleotide sequence ID" value="NZ_SLUN01000013.1"/>
</dbReference>
<dbReference type="EMBL" id="SLUN01000013">
    <property type="protein sequence ID" value="TCL68579.1"/>
    <property type="molecule type" value="Genomic_DNA"/>
</dbReference>